<evidence type="ECO:0000256" key="1">
    <source>
        <dbReference type="ARBA" id="ARBA00004123"/>
    </source>
</evidence>
<comment type="similarity">
    <text evidence="3">Belongs to the borealin family.</text>
</comment>
<dbReference type="RefSeq" id="XP_030650012.1">
    <property type="nucleotide sequence ID" value="XM_030794152.1"/>
</dbReference>
<dbReference type="GO" id="GO:0051233">
    <property type="term" value="C:spindle midzone"/>
    <property type="evidence" value="ECO:0007669"/>
    <property type="project" value="TreeGrafter"/>
</dbReference>
<feature type="coiled-coil region" evidence="10">
    <location>
        <begin position="37"/>
        <end position="68"/>
    </location>
</feature>
<evidence type="ECO:0000256" key="9">
    <source>
        <dbReference type="ARBA" id="ARBA00023328"/>
    </source>
</evidence>
<protein>
    <submittedName>
        <fullName evidence="14">Borealin-2</fullName>
    </submittedName>
</protein>
<evidence type="ECO:0000256" key="4">
    <source>
        <dbReference type="ARBA" id="ARBA00022454"/>
    </source>
</evidence>
<dbReference type="InterPro" id="IPR018851">
    <property type="entry name" value="Borealin_N"/>
</dbReference>
<keyword evidence="7" id="KW-0539">Nucleus</keyword>
<reference evidence="14" key="1">
    <citation type="submission" date="2025-08" db="UniProtKB">
        <authorList>
            <consortium name="RefSeq"/>
        </authorList>
    </citation>
    <scope>IDENTIFICATION</scope>
</reference>
<dbReference type="Pfam" id="PF10444">
    <property type="entry name" value="Nbl1_Borealin_N"/>
    <property type="match status" value="1"/>
</dbReference>
<feature type="region of interest" description="Disordered" evidence="11">
    <location>
        <begin position="1"/>
        <end position="25"/>
    </location>
</feature>
<sequence length="246" mass="27920">MALRRTRKVSKNSGEHSDGQLNNDHEQLIRKKRELFIQHFEKEAQERINEMEENLEKLLSTVDRVFKVKRMTMHQSLHTTLIKDLMNTDEASAGEVTIAIKTKSPEMPAPLTRKPSKKGLSNLMHSEQRNKRVSSNSTGNLRCATSVSTKRIQGRVIKLSDQALSSGFESRCLKRHISDSLLESKVFGSMASATISTSLGETLLISEDNKDEINIDLLDDSALVQMQKIKELMEYLCNKVKMNHTH</sequence>
<feature type="compositionally biased region" description="Basic residues" evidence="11">
    <location>
        <begin position="1"/>
        <end position="10"/>
    </location>
</feature>
<dbReference type="PANTHER" id="PTHR16040:SF10">
    <property type="entry name" value="BOREALIN-2"/>
    <property type="match status" value="1"/>
</dbReference>
<evidence type="ECO:0000256" key="5">
    <source>
        <dbReference type="ARBA" id="ARBA00022618"/>
    </source>
</evidence>
<dbReference type="GO" id="GO:0000775">
    <property type="term" value="C:chromosome, centromeric region"/>
    <property type="evidence" value="ECO:0007669"/>
    <property type="project" value="UniProtKB-SubCell"/>
</dbReference>
<dbReference type="GO" id="GO:0051301">
    <property type="term" value="P:cell division"/>
    <property type="evidence" value="ECO:0007669"/>
    <property type="project" value="UniProtKB-KW"/>
</dbReference>
<dbReference type="GO" id="GO:0005634">
    <property type="term" value="C:nucleus"/>
    <property type="evidence" value="ECO:0007669"/>
    <property type="project" value="UniProtKB-SubCell"/>
</dbReference>
<dbReference type="Proteomes" id="UP000504632">
    <property type="component" value="Chromosome 2"/>
</dbReference>
<evidence type="ECO:0000313" key="13">
    <source>
        <dbReference type="Proteomes" id="UP000504632"/>
    </source>
</evidence>
<gene>
    <name evidence="14" type="primary">cdca9</name>
</gene>
<keyword evidence="10" id="KW-0175">Coiled coil</keyword>
<evidence type="ECO:0000256" key="3">
    <source>
        <dbReference type="ARBA" id="ARBA00009914"/>
    </source>
</evidence>
<organism evidence="13 14">
    <name type="scientific">Chanos chanos</name>
    <name type="common">Milkfish</name>
    <name type="synonym">Mugil chanos</name>
    <dbReference type="NCBI Taxonomy" id="29144"/>
    <lineage>
        <taxon>Eukaryota</taxon>
        <taxon>Metazoa</taxon>
        <taxon>Chordata</taxon>
        <taxon>Craniata</taxon>
        <taxon>Vertebrata</taxon>
        <taxon>Euteleostomi</taxon>
        <taxon>Actinopterygii</taxon>
        <taxon>Neopterygii</taxon>
        <taxon>Teleostei</taxon>
        <taxon>Ostariophysi</taxon>
        <taxon>Gonorynchiformes</taxon>
        <taxon>Chanidae</taxon>
        <taxon>Chanos</taxon>
    </lineage>
</organism>
<evidence type="ECO:0000256" key="11">
    <source>
        <dbReference type="SAM" id="MobiDB-lite"/>
    </source>
</evidence>
<dbReference type="AlphaFoldDB" id="A0A6J2X0U2"/>
<dbReference type="InParanoid" id="A0A6J2X0U2"/>
<keyword evidence="6" id="KW-0498">Mitosis</keyword>
<dbReference type="GO" id="GO:0000070">
    <property type="term" value="P:mitotic sister chromatid segregation"/>
    <property type="evidence" value="ECO:0007669"/>
    <property type="project" value="TreeGrafter"/>
</dbReference>
<dbReference type="GO" id="GO:0032133">
    <property type="term" value="C:chromosome passenger complex"/>
    <property type="evidence" value="ECO:0007669"/>
    <property type="project" value="TreeGrafter"/>
</dbReference>
<keyword evidence="5" id="KW-0132">Cell division</keyword>
<dbReference type="Gene3D" id="6.10.250.1900">
    <property type="match status" value="1"/>
</dbReference>
<evidence type="ECO:0000313" key="14">
    <source>
        <dbReference type="RefSeq" id="XP_030650012.1"/>
    </source>
</evidence>
<keyword evidence="8" id="KW-0131">Cell cycle</keyword>
<name>A0A6J2X0U2_CHACN</name>
<evidence type="ECO:0000256" key="10">
    <source>
        <dbReference type="SAM" id="Coils"/>
    </source>
</evidence>
<evidence type="ECO:0000256" key="2">
    <source>
        <dbReference type="ARBA" id="ARBA00004584"/>
    </source>
</evidence>
<dbReference type="OrthoDB" id="6360905at2759"/>
<proteinExistence type="inferred from homology"/>
<dbReference type="CTD" id="100151622"/>
<keyword evidence="9" id="KW-0137">Centromere</keyword>
<evidence type="ECO:0000259" key="12">
    <source>
        <dbReference type="Pfam" id="PF10444"/>
    </source>
</evidence>
<evidence type="ECO:0000256" key="7">
    <source>
        <dbReference type="ARBA" id="ARBA00023242"/>
    </source>
</evidence>
<comment type="subcellular location">
    <subcellularLocation>
        <location evidence="2">Chromosome</location>
        <location evidence="2">Centromere</location>
    </subcellularLocation>
    <subcellularLocation>
        <location evidence="1">Nucleus</location>
    </subcellularLocation>
</comment>
<dbReference type="GeneID" id="115830105"/>
<feature type="region of interest" description="Disordered" evidence="11">
    <location>
        <begin position="104"/>
        <end position="140"/>
    </location>
</feature>
<keyword evidence="13" id="KW-1185">Reference proteome</keyword>
<dbReference type="InterPro" id="IPR018867">
    <property type="entry name" value="Cell_div_borealin"/>
</dbReference>
<dbReference type="PANTHER" id="PTHR16040">
    <property type="entry name" value="AUSTRALIN, ISOFORM A-RELATED"/>
    <property type="match status" value="1"/>
</dbReference>
<evidence type="ECO:0000256" key="6">
    <source>
        <dbReference type="ARBA" id="ARBA00022776"/>
    </source>
</evidence>
<evidence type="ECO:0000256" key="8">
    <source>
        <dbReference type="ARBA" id="ARBA00023306"/>
    </source>
</evidence>
<feature type="compositionally biased region" description="Basic and acidic residues" evidence="11">
    <location>
        <begin position="13"/>
        <end position="25"/>
    </location>
</feature>
<feature type="domain" description="Borealin N-terminal" evidence="12">
    <location>
        <begin position="32"/>
        <end position="87"/>
    </location>
</feature>
<accession>A0A6J2X0U2</accession>
<keyword evidence="4" id="KW-0158">Chromosome</keyword>